<sequence>MANKHVPESRYFLTELNDGIQWLTDGQDFGMRPAAARGLLEALEAAGSRIRQIGMMLDGDVINSENWQRQVNQCHGFIDTAVAAIEAAKGGVT</sequence>
<gene>
    <name evidence="1" type="ORF">LCGC14_1705360</name>
</gene>
<evidence type="ECO:0000313" key="1">
    <source>
        <dbReference type="EMBL" id="KKM14507.1"/>
    </source>
</evidence>
<proteinExistence type="predicted"/>
<dbReference type="AlphaFoldDB" id="A0A0F9HHC6"/>
<comment type="caution">
    <text evidence="1">The sequence shown here is derived from an EMBL/GenBank/DDBJ whole genome shotgun (WGS) entry which is preliminary data.</text>
</comment>
<name>A0A0F9HHC6_9ZZZZ</name>
<accession>A0A0F9HHC6</accession>
<dbReference type="EMBL" id="LAZR01015129">
    <property type="protein sequence ID" value="KKM14507.1"/>
    <property type="molecule type" value="Genomic_DNA"/>
</dbReference>
<protein>
    <submittedName>
        <fullName evidence="1">Uncharacterized protein</fullName>
    </submittedName>
</protein>
<organism evidence="1">
    <name type="scientific">marine sediment metagenome</name>
    <dbReference type="NCBI Taxonomy" id="412755"/>
    <lineage>
        <taxon>unclassified sequences</taxon>
        <taxon>metagenomes</taxon>
        <taxon>ecological metagenomes</taxon>
    </lineage>
</organism>
<reference evidence="1" key="1">
    <citation type="journal article" date="2015" name="Nature">
        <title>Complex archaea that bridge the gap between prokaryotes and eukaryotes.</title>
        <authorList>
            <person name="Spang A."/>
            <person name="Saw J.H."/>
            <person name="Jorgensen S.L."/>
            <person name="Zaremba-Niedzwiedzka K."/>
            <person name="Martijn J."/>
            <person name="Lind A.E."/>
            <person name="van Eijk R."/>
            <person name="Schleper C."/>
            <person name="Guy L."/>
            <person name="Ettema T.J."/>
        </authorList>
    </citation>
    <scope>NUCLEOTIDE SEQUENCE</scope>
</reference>